<sequence>MDYFIKAGGAATRQTAGVMSRRKFLGTTAALLAVTPVASRAFAKTAPAQTDVANLASLLTGKDVNAALAMRAQAALTENNPDFPANMDALQEFVAQSGATDIEALKDMPGFEGSIRQTAQDMISALYLGYVGTPKGQSAVDDVKFVTFTEALTFQLTHDYTPIPSYSRWGTDYWVELPKTN</sequence>
<name>A0ABV1SIU6_9RHOB</name>
<dbReference type="Proteomes" id="UP001438953">
    <property type="component" value="Unassembled WGS sequence"/>
</dbReference>
<keyword evidence="2" id="KW-1185">Reference proteome</keyword>
<gene>
    <name evidence="1" type="ORF">VSX56_11625</name>
</gene>
<reference evidence="1 2" key="1">
    <citation type="submission" date="2024-01" db="EMBL/GenBank/DDBJ databases">
        <authorList>
            <person name="Deng Y."/>
            <person name="Su J."/>
        </authorList>
    </citation>
    <scope>NUCLEOTIDE SEQUENCE [LARGE SCALE GENOMIC DNA]</scope>
    <source>
        <strain evidence="1 2">CPCC 100088</strain>
    </source>
</reference>
<protein>
    <submittedName>
        <fullName evidence="1">Sugar dehydrogenase complex small subunit</fullName>
    </submittedName>
</protein>
<reference evidence="1 2" key="2">
    <citation type="submission" date="2024-06" db="EMBL/GenBank/DDBJ databases">
        <title>Thioclava kandeliae sp. nov. from a rhizosphere soil sample of Kandelia candel in a mangrove.</title>
        <authorList>
            <person name="Mu T."/>
        </authorList>
    </citation>
    <scope>NUCLEOTIDE SEQUENCE [LARGE SCALE GENOMIC DNA]</scope>
    <source>
        <strain evidence="1 2">CPCC 100088</strain>
    </source>
</reference>
<proteinExistence type="predicted"/>
<evidence type="ECO:0000313" key="1">
    <source>
        <dbReference type="EMBL" id="MER5172424.1"/>
    </source>
</evidence>
<comment type="caution">
    <text evidence="1">The sequence shown here is derived from an EMBL/GenBank/DDBJ whole genome shotgun (WGS) entry which is preliminary data.</text>
</comment>
<dbReference type="Pfam" id="PF12318">
    <property type="entry name" value="FAD-SLDH"/>
    <property type="match status" value="1"/>
</dbReference>
<evidence type="ECO:0000313" key="2">
    <source>
        <dbReference type="Proteomes" id="UP001438953"/>
    </source>
</evidence>
<dbReference type="PROSITE" id="PS51318">
    <property type="entry name" value="TAT"/>
    <property type="match status" value="1"/>
</dbReference>
<dbReference type="InterPro" id="IPR006311">
    <property type="entry name" value="TAT_signal"/>
</dbReference>
<accession>A0ABV1SIU6</accession>
<dbReference type="EMBL" id="JAYWLC010000008">
    <property type="protein sequence ID" value="MER5172424.1"/>
    <property type="molecule type" value="Genomic_DNA"/>
</dbReference>
<dbReference type="InterPro" id="IPR024651">
    <property type="entry name" value="FAD-SLDH_ssu"/>
</dbReference>
<dbReference type="RefSeq" id="WP_350937248.1">
    <property type="nucleotide sequence ID" value="NZ_JAYWLC010000008.1"/>
</dbReference>
<organism evidence="1 2">
    <name type="scientific">Thioclava kandeliae</name>
    <dbReference type="NCBI Taxonomy" id="3070818"/>
    <lineage>
        <taxon>Bacteria</taxon>
        <taxon>Pseudomonadati</taxon>
        <taxon>Pseudomonadota</taxon>
        <taxon>Alphaproteobacteria</taxon>
        <taxon>Rhodobacterales</taxon>
        <taxon>Paracoccaceae</taxon>
        <taxon>Thioclava</taxon>
    </lineage>
</organism>